<dbReference type="Gene3D" id="3.90.700.10">
    <property type="entry name" value="Succinate dehydrogenase/fumarate reductase flavoprotein, catalytic domain"/>
    <property type="match status" value="1"/>
</dbReference>
<dbReference type="Pfam" id="PF00890">
    <property type="entry name" value="FAD_binding_2"/>
    <property type="match status" value="1"/>
</dbReference>
<dbReference type="EMBL" id="MAEM01000442">
    <property type="protein sequence ID" value="OBR99533.1"/>
    <property type="molecule type" value="Genomic_DNA"/>
</dbReference>
<organism evidence="4 5">
    <name type="scientific">Mycobacterium gordonae</name>
    <dbReference type="NCBI Taxonomy" id="1778"/>
    <lineage>
        <taxon>Bacteria</taxon>
        <taxon>Bacillati</taxon>
        <taxon>Actinomycetota</taxon>
        <taxon>Actinomycetes</taxon>
        <taxon>Mycobacteriales</taxon>
        <taxon>Mycobacteriaceae</taxon>
        <taxon>Mycobacterium</taxon>
    </lineage>
</organism>
<dbReference type="InterPro" id="IPR027477">
    <property type="entry name" value="Succ_DH/fumarate_Rdtase_cat_sf"/>
</dbReference>
<gene>
    <name evidence="4" type="ORF">A9W98_29815</name>
</gene>
<evidence type="ECO:0000259" key="3">
    <source>
        <dbReference type="Pfam" id="PF00890"/>
    </source>
</evidence>
<dbReference type="InterPro" id="IPR036188">
    <property type="entry name" value="FAD/NAD-bd_sf"/>
</dbReference>
<evidence type="ECO:0000313" key="4">
    <source>
        <dbReference type="EMBL" id="OBR99533.1"/>
    </source>
</evidence>
<evidence type="ECO:0000256" key="1">
    <source>
        <dbReference type="ARBA" id="ARBA00022630"/>
    </source>
</evidence>
<evidence type="ECO:0000256" key="2">
    <source>
        <dbReference type="ARBA" id="ARBA00023002"/>
    </source>
</evidence>
<dbReference type="PANTHER" id="PTHR43260:SF1">
    <property type="entry name" value="KSDD-LIKE STEROID DEHYDROGENASE RV0785"/>
    <property type="match status" value="1"/>
</dbReference>
<dbReference type="AlphaFoldDB" id="A0A1A6BBB7"/>
<accession>A0A1A6BBB7</accession>
<dbReference type="SUPFAM" id="SSF51905">
    <property type="entry name" value="FAD/NAD(P)-binding domain"/>
    <property type="match status" value="1"/>
</dbReference>
<dbReference type="GO" id="GO:0033765">
    <property type="term" value="F:steroid dehydrogenase activity, acting on the CH-CH group of donors"/>
    <property type="evidence" value="ECO:0007669"/>
    <property type="project" value="UniProtKB-ARBA"/>
</dbReference>
<evidence type="ECO:0000313" key="5">
    <source>
        <dbReference type="Proteomes" id="UP000093757"/>
    </source>
</evidence>
<protein>
    <submittedName>
        <fullName evidence="4">FAD-binding dehydrogenase</fullName>
    </submittedName>
</protein>
<dbReference type="InterPro" id="IPR003953">
    <property type="entry name" value="FAD-dep_OxRdtase_2_FAD-bd"/>
</dbReference>
<dbReference type="PANTHER" id="PTHR43260">
    <property type="entry name" value="3-KETOSTEROID-DELTA-1-DEHYDROGENASE"/>
    <property type="match status" value="1"/>
</dbReference>
<reference evidence="4 5" key="1">
    <citation type="submission" date="2016-06" db="EMBL/GenBank/DDBJ databases">
        <authorList>
            <person name="Kjaerup R.B."/>
            <person name="Dalgaard T.S."/>
            <person name="Juul-Madsen H.R."/>
        </authorList>
    </citation>
    <scope>NUCLEOTIDE SEQUENCE [LARGE SCALE GENOMIC DNA]</scope>
    <source>
        <strain evidence="4 5">1245752.6</strain>
    </source>
</reference>
<proteinExistence type="predicted"/>
<dbReference type="PIRSF" id="PIRSF036654">
    <property type="entry name" value="UCP036654"/>
    <property type="match status" value="1"/>
</dbReference>
<comment type="caution">
    <text evidence="4">The sequence shown here is derived from an EMBL/GenBank/DDBJ whole genome shotgun (WGS) entry which is preliminary data.</text>
</comment>
<sequence length="557" mass="60169">MSDAGSVSGVFTADAIIVGAGLAGLVAACELVDRGLRVLILDQENSANLGGQAYWSFGGLFFVNSPEQRRLGIRDSHELALQDWLGTAAFDRPEDYWPEQWAHAYVDFAAGEKRSWLRARGLKIFPVVGWAERGGYDAQGHGNSVPRFHITWGTGPALVEIFARQLRNRPNVRFAHRHQVDRLIVEGDAVTGVRGTVLEPSDDPRGVASSRKSLGKFEFRASAVVVTSGGIGGNHDLVRKNWPRRMGRAPRNLLSGVPAHVDGRMIGIAQKAGARVINPDRMWHYTEGITNYDPIWPQHGIRIIPGPSSLWLDGAGNRLPVPLFPGFDTLGTLEYIAASGYDYTWFVLNAKIIEKEFALSGQEQNPDLTGQSVRRMLRARARSGPPGPVQAFIDKGVDFVTADSLPDLVEAMNGLPDVFPLDYETVEAAVTSRDREVANKFTKDGQVTAIRAARGYLGDRLGRVVAPHRLVDPKAGPLIAVKLHILTRKTLGGIETDLDSRVLKSDGTPITGLYAAGEAAGFGGGGVHGYRALEGTFLGGCIFSGRAAGRGVADDVT</sequence>
<feature type="domain" description="FAD-dependent oxidoreductase 2 FAD-binding" evidence="3">
    <location>
        <begin position="14"/>
        <end position="538"/>
    </location>
</feature>
<name>A0A1A6BBB7_MYCGO</name>
<dbReference type="Gene3D" id="3.50.50.60">
    <property type="entry name" value="FAD/NAD(P)-binding domain"/>
    <property type="match status" value="1"/>
</dbReference>
<dbReference type="RefSeq" id="WP_065136086.1">
    <property type="nucleotide sequence ID" value="NZ_MAEM01000442.1"/>
</dbReference>
<keyword evidence="2" id="KW-0560">Oxidoreductase</keyword>
<dbReference type="OrthoDB" id="9813348at2"/>
<dbReference type="InterPro" id="IPR014614">
    <property type="entry name" value="KsdD_DH"/>
</dbReference>
<keyword evidence="1" id="KW-0285">Flavoprotein</keyword>
<dbReference type="Proteomes" id="UP000093757">
    <property type="component" value="Unassembled WGS sequence"/>
</dbReference>
<dbReference type="NCBIfam" id="NF009472">
    <property type="entry name" value="PRK12834.1"/>
    <property type="match status" value="1"/>
</dbReference>